<dbReference type="InterPro" id="IPR012341">
    <property type="entry name" value="6hp_glycosidase-like_sf"/>
</dbReference>
<feature type="binding site" evidence="1">
    <location>
        <position position="282"/>
    </location>
    <ligand>
        <name>Zn(2+)</name>
        <dbReference type="ChEBI" id="CHEBI:29105"/>
    </ligand>
</feature>
<comment type="caution">
    <text evidence="2">The sequence shown here is derived from an EMBL/GenBank/DDBJ whole genome shotgun (WGS) entry which is preliminary data.</text>
</comment>
<sequence>MTDRYFENFMSDFVEEKATVTGIEAQEEKEEDSLLKLLSTPYPTLSEKLKRAALDLKETIVVETWGITGQKVQDFSLYRGTLGTAFLLLKSYQITGNKNDLDLCSEIIKACDSASSSSRVVTFLVGRAGVCALGAVVAKRQGNKQMVDYYLTQFKEIEVSEDCPDEIIRGRAGYLWACLFLNKNLGDGIIPCPLMFEYNGERYWGAAHGLAGILYVLMNFELAPDVLADVKETLKYMINNRFPSGNYPREEDKRNDDLVYWCHGAPGVALTLVKAAEKVGICHGISGNAYVFLSLYRMTGNVEFLHKAKAFACFLLDRGHKLISEGQMHGGDTPYSLFEGIGGMVHLFFDMTDPANARFPAHEL</sequence>
<dbReference type="AlphaFoldDB" id="A0A103Y824"/>
<dbReference type="Gramene" id="KVI04235">
    <property type="protein sequence ID" value="KVI04235"/>
    <property type="gene ID" value="Ccrd_017455"/>
</dbReference>
<dbReference type="InterPro" id="IPR007822">
    <property type="entry name" value="LANC-like"/>
</dbReference>
<dbReference type="EMBL" id="LEKV01002291">
    <property type="protein sequence ID" value="KVI04235.1"/>
    <property type="molecule type" value="Genomic_DNA"/>
</dbReference>
<proteinExistence type="predicted"/>
<dbReference type="Proteomes" id="UP000243975">
    <property type="component" value="Unassembled WGS sequence"/>
</dbReference>
<accession>A0A103Y824</accession>
<reference evidence="2 3" key="1">
    <citation type="journal article" date="2016" name="Sci. Rep.">
        <title>The genome sequence of the outbreeding globe artichoke constructed de novo incorporating a phase-aware low-pass sequencing strategy of F1 progeny.</title>
        <authorList>
            <person name="Scaglione D."/>
            <person name="Reyes-Chin-Wo S."/>
            <person name="Acquadro A."/>
            <person name="Froenicke L."/>
            <person name="Portis E."/>
            <person name="Beitel C."/>
            <person name="Tirone M."/>
            <person name="Mauro R."/>
            <person name="Lo Monaco A."/>
            <person name="Mauromicale G."/>
            <person name="Faccioli P."/>
            <person name="Cattivelli L."/>
            <person name="Rieseberg L."/>
            <person name="Michelmore R."/>
            <person name="Lanteri S."/>
        </authorList>
    </citation>
    <scope>NUCLEOTIDE SEQUENCE [LARGE SCALE GENOMIC DNA]</scope>
    <source>
        <strain evidence="2">2C</strain>
    </source>
</reference>
<keyword evidence="1" id="KW-0479">Metal-binding</keyword>
<name>A0A103Y824_CYNCS</name>
<evidence type="ECO:0000313" key="2">
    <source>
        <dbReference type="EMBL" id="KVI04235.1"/>
    </source>
</evidence>
<dbReference type="Gene3D" id="1.50.10.10">
    <property type="match status" value="1"/>
</dbReference>
<dbReference type="CDD" id="cd04794">
    <property type="entry name" value="euk_LANCL"/>
    <property type="match status" value="1"/>
</dbReference>
<dbReference type="GO" id="GO:0005975">
    <property type="term" value="P:carbohydrate metabolic process"/>
    <property type="evidence" value="ECO:0007669"/>
    <property type="project" value="InterPro"/>
</dbReference>
<evidence type="ECO:0000256" key="1">
    <source>
        <dbReference type="PIRSR" id="PIRSR607822-1"/>
    </source>
</evidence>
<dbReference type="SMART" id="SM01260">
    <property type="entry name" value="LANC_like"/>
    <property type="match status" value="1"/>
</dbReference>
<dbReference type="PANTHER" id="PTHR12736:SF22">
    <property type="entry name" value="LANC-LIKE PROTEIN GCL2"/>
    <property type="match status" value="1"/>
</dbReference>
<feature type="binding site" evidence="1">
    <location>
        <position position="283"/>
    </location>
    <ligand>
        <name>Zn(2+)</name>
        <dbReference type="ChEBI" id="CHEBI:29105"/>
    </ligand>
</feature>
<dbReference type="GO" id="GO:0005886">
    <property type="term" value="C:plasma membrane"/>
    <property type="evidence" value="ECO:0007669"/>
    <property type="project" value="TreeGrafter"/>
</dbReference>
<dbReference type="SUPFAM" id="SSF158745">
    <property type="entry name" value="LanC-like"/>
    <property type="match status" value="1"/>
</dbReference>
<dbReference type="GO" id="GO:0046872">
    <property type="term" value="F:metal ion binding"/>
    <property type="evidence" value="ECO:0007669"/>
    <property type="project" value="UniProtKB-KW"/>
</dbReference>
<keyword evidence="1" id="KW-0862">Zinc</keyword>
<dbReference type="PRINTS" id="PR01950">
    <property type="entry name" value="LANCSUPER"/>
</dbReference>
<feature type="binding site" evidence="1">
    <location>
        <position position="262"/>
    </location>
    <ligand>
        <name>Zn(2+)</name>
        <dbReference type="ChEBI" id="CHEBI:29105"/>
    </ligand>
</feature>
<dbReference type="Pfam" id="PF05147">
    <property type="entry name" value="LANC_like"/>
    <property type="match status" value="2"/>
</dbReference>
<dbReference type="PANTHER" id="PTHR12736">
    <property type="entry name" value="LANC-LIKE PROTEIN"/>
    <property type="match status" value="1"/>
</dbReference>
<protein>
    <submittedName>
        <fullName evidence="2">Lanthionine synthetase C-like protein</fullName>
    </submittedName>
</protein>
<dbReference type="GO" id="GO:0031179">
    <property type="term" value="P:peptide modification"/>
    <property type="evidence" value="ECO:0007669"/>
    <property type="project" value="InterPro"/>
</dbReference>
<dbReference type="OMA" id="YQEGCGE"/>
<keyword evidence="3" id="KW-1185">Reference proteome</keyword>
<gene>
    <name evidence="2" type="ORF">Ccrd_017455</name>
</gene>
<evidence type="ECO:0000313" key="3">
    <source>
        <dbReference type="Proteomes" id="UP000243975"/>
    </source>
</evidence>
<organism evidence="2 3">
    <name type="scientific">Cynara cardunculus var. scolymus</name>
    <name type="common">Globe artichoke</name>
    <name type="synonym">Cynara scolymus</name>
    <dbReference type="NCBI Taxonomy" id="59895"/>
    <lineage>
        <taxon>Eukaryota</taxon>
        <taxon>Viridiplantae</taxon>
        <taxon>Streptophyta</taxon>
        <taxon>Embryophyta</taxon>
        <taxon>Tracheophyta</taxon>
        <taxon>Spermatophyta</taxon>
        <taxon>Magnoliopsida</taxon>
        <taxon>eudicotyledons</taxon>
        <taxon>Gunneridae</taxon>
        <taxon>Pentapetalae</taxon>
        <taxon>asterids</taxon>
        <taxon>campanulids</taxon>
        <taxon>Asterales</taxon>
        <taxon>Asteraceae</taxon>
        <taxon>Carduoideae</taxon>
        <taxon>Cardueae</taxon>
        <taxon>Carduinae</taxon>
        <taxon>Cynara</taxon>
    </lineage>
</organism>